<evidence type="ECO:0000256" key="3">
    <source>
        <dbReference type="ARBA" id="ARBA00022827"/>
    </source>
</evidence>
<keyword evidence="3" id="KW-0274">FAD</keyword>
<accession>A0A0M0EFU3</accession>
<dbReference type="STRING" id="33995.KOEU_23330"/>
<dbReference type="Gene3D" id="3.50.50.60">
    <property type="entry name" value="FAD/NAD(P)-binding domain"/>
    <property type="match status" value="1"/>
</dbReference>
<dbReference type="PRINTS" id="PR00368">
    <property type="entry name" value="FADPNR"/>
</dbReference>
<evidence type="ECO:0000259" key="5">
    <source>
        <dbReference type="Pfam" id="PF22780"/>
    </source>
</evidence>
<dbReference type="PANTHER" id="PTHR42887:SF2">
    <property type="entry name" value="OS12G0638800 PROTEIN"/>
    <property type="match status" value="1"/>
</dbReference>
<dbReference type="RefSeq" id="WP_053323505.1">
    <property type="nucleotide sequence ID" value="NZ_CP021467.1"/>
</dbReference>
<dbReference type="EC" id="1.18.1.2" evidence="6"/>
<evidence type="ECO:0000313" key="6">
    <source>
        <dbReference type="EMBL" id="KON64113.1"/>
    </source>
</evidence>
<comment type="cofactor">
    <cofactor evidence="1">
        <name>FAD</name>
        <dbReference type="ChEBI" id="CHEBI:57692"/>
    </cofactor>
</comment>
<dbReference type="AlphaFoldDB" id="A0A0M0EFU3"/>
<evidence type="ECO:0000256" key="2">
    <source>
        <dbReference type="ARBA" id="ARBA00022630"/>
    </source>
</evidence>
<keyword evidence="2" id="KW-0285">Flavoprotein</keyword>
<dbReference type="Pfam" id="PF22780">
    <property type="entry name" value="HI0933_like_1st"/>
    <property type="match status" value="1"/>
</dbReference>
<dbReference type="NCBIfam" id="TIGR00275">
    <property type="entry name" value="aminoacetone oxidase family FAD-binding enzyme"/>
    <property type="match status" value="1"/>
</dbReference>
<dbReference type="Pfam" id="PF03486">
    <property type="entry name" value="HI0933_like"/>
    <property type="match status" value="1"/>
</dbReference>
<dbReference type="Gene3D" id="1.10.8.260">
    <property type="entry name" value="HI0933 insert domain-like"/>
    <property type="match status" value="1"/>
</dbReference>
<feature type="domain" description="RsdA/BaiN/AoA(So)-like Rossmann fold-like" evidence="4">
    <location>
        <begin position="9"/>
        <end position="403"/>
    </location>
</feature>
<dbReference type="InterPro" id="IPR055178">
    <property type="entry name" value="RsdA/BaiN/AoA(So)-like_dom"/>
</dbReference>
<dbReference type="Gene3D" id="2.40.30.10">
    <property type="entry name" value="Translation factors"/>
    <property type="match status" value="1"/>
</dbReference>
<evidence type="ECO:0000259" key="4">
    <source>
        <dbReference type="Pfam" id="PF03486"/>
    </source>
</evidence>
<dbReference type="InterPro" id="IPR057661">
    <property type="entry name" value="RsdA/BaiN/AoA(So)_Rossmann"/>
</dbReference>
<keyword evidence="7" id="KW-1185">Reference proteome</keyword>
<proteinExistence type="predicted"/>
<dbReference type="EMBL" id="LHUQ01000014">
    <property type="protein sequence ID" value="KON64113.1"/>
    <property type="molecule type" value="Genomic_DNA"/>
</dbReference>
<dbReference type="PANTHER" id="PTHR42887">
    <property type="entry name" value="OS12G0638800 PROTEIN"/>
    <property type="match status" value="1"/>
</dbReference>
<comment type="caution">
    <text evidence="6">The sequence shown here is derived from an EMBL/GenBank/DDBJ whole genome shotgun (WGS) entry which is preliminary data.</text>
</comment>
<gene>
    <name evidence="6" type="ORF">KOEU_23330</name>
</gene>
<dbReference type="PATRIC" id="fig|33995.3.peg.2602"/>
<dbReference type="SUPFAM" id="SSF160996">
    <property type="entry name" value="HI0933 insert domain-like"/>
    <property type="match status" value="1"/>
</dbReference>
<dbReference type="InterPro" id="IPR004792">
    <property type="entry name" value="BaiN-like"/>
</dbReference>
<organism evidence="6 7">
    <name type="scientific">Komagataeibacter europaeus</name>
    <name type="common">Gluconacetobacter europaeus</name>
    <dbReference type="NCBI Taxonomy" id="33995"/>
    <lineage>
        <taxon>Bacteria</taxon>
        <taxon>Pseudomonadati</taxon>
        <taxon>Pseudomonadota</taxon>
        <taxon>Alphaproteobacteria</taxon>
        <taxon>Acetobacterales</taxon>
        <taxon>Acetobacteraceae</taxon>
        <taxon>Komagataeibacter</taxon>
    </lineage>
</organism>
<evidence type="ECO:0000256" key="1">
    <source>
        <dbReference type="ARBA" id="ARBA00001974"/>
    </source>
</evidence>
<feature type="domain" description="RsdA/BaiN/AoA(So)-like insert" evidence="5">
    <location>
        <begin position="194"/>
        <end position="350"/>
    </location>
</feature>
<dbReference type="OrthoDB" id="9773233at2"/>
<name>A0A0M0EFU3_KOMEU</name>
<keyword evidence="6" id="KW-0560">Oxidoreductase</keyword>
<evidence type="ECO:0000313" key="7">
    <source>
        <dbReference type="Proteomes" id="UP000037566"/>
    </source>
</evidence>
<dbReference type="KEGG" id="keu:S101446_02812"/>
<reference evidence="6" key="1">
    <citation type="submission" date="2015-08" db="EMBL/GenBank/DDBJ databases">
        <title>Draft genome sequence of Komagataeibacter europaeus CECT 8546 a cellulose producer strain from vinegar produced by the traditional method.</title>
        <authorList>
            <person name="Poehlein A."/>
            <person name="Valera M.J."/>
            <person name="Haack F.S."/>
            <person name="Mas A."/>
            <person name="Daniel R."/>
            <person name="Streit W.R."/>
            <person name="Mateo E."/>
        </authorList>
    </citation>
    <scope>NUCLEOTIDE SEQUENCE [LARGE SCALE GENOMIC DNA]</scope>
    <source>
        <strain evidence="6">CECT 8546</strain>
    </source>
</reference>
<dbReference type="GO" id="GO:0004324">
    <property type="term" value="F:ferredoxin-NADP+ reductase activity"/>
    <property type="evidence" value="ECO:0007669"/>
    <property type="project" value="UniProtKB-EC"/>
</dbReference>
<dbReference type="SUPFAM" id="SSF51905">
    <property type="entry name" value="FAD/NAD(P)-binding domain"/>
    <property type="match status" value="1"/>
</dbReference>
<dbReference type="Proteomes" id="UP000037566">
    <property type="component" value="Unassembled WGS sequence"/>
</dbReference>
<sequence>MTAHTAGFSAIVLGAGAAGLMAAATAGQAGARVLVLDHAPHAGRKILISGGGRCNFTNMDTGPGQFLSANPHFAKSALARYTPADFVDLVRRHRIPWHEKAAGQLFCDRSARDIVDMLRRECAAGQVDVRVSHRIIDVARDAGGHYRVETDHGTFHAPSLIVATGGLSIPKLGATGLAHDLARRFGLRVVSPAPALVPLTFGAQDREWMEPLAGLSVTVGITCHAGEGRQARQVTFRDGMVFTHRGLSGPAILQASSYWQPGQVLDIDLLPGIDATSRLLEIKRDRPRAGGVAMLSMLLPQRLAQLMAQAHLPDGQLAGMPDAVLANVAGVLSGWRLNPHGTEGYVKAEVTRGGVDTDCLSSRDMQARDVPGLFMVGEAVDVTGWLGGYNFQWAWASGHAAGQAVAERGG</sequence>
<protein>
    <submittedName>
        <fullName evidence="6">Ferredoxin--NADP reductase</fullName>
        <ecNumber evidence="6">1.18.1.2</ecNumber>
    </submittedName>
</protein>
<dbReference type="InterPro" id="IPR023166">
    <property type="entry name" value="BaiN-like_dom_sf"/>
</dbReference>
<dbReference type="PRINTS" id="PR00411">
    <property type="entry name" value="PNDRDTASEI"/>
</dbReference>
<dbReference type="InterPro" id="IPR036188">
    <property type="entry name" value="FAD/NAD-bd_sf"/>
</dbReference>